<dbReference type="Gene3D" id="3.40.800.20">
    <property type="entry name" value="Histone deacetylase domain"/>
    <property type="match status" value="1"/>
</dbReference>
<evidence type="ECO:0000313" key="7">
    <source>
        <dbReference type="Proteomes" id="UP000419743"/>
    </source>
</evidence>
<protein>
    <recommendedName>
        <fullName evidence="3">Acetoin utilization protein AcuC</fullName>
    </recommendedName>
</protein>
<sequence length="395" mass="41922">MPMPPASVALAWSSELLGYDFGVGHPMAPARLRLTMDLIRALGLLDTPGLRMVETTEASDELLATVHDRDFIAAVRAGGDGFRDPVRGLGTTDNPVFPRVHEASARIVGATVAGAEEVWSGRSRHAVSLAGGMHHAMAAAASGFCIYNDVAAAIQWLLEHGCDRVLYVDVDAHHGDGVERAFWDDPRVVTVSVHQSGESLFPGTGFAQDVGGPNARGCAVNVPLPAHTSDIPWLRAIEAVVAPLAEEFAPQVIVSQHGCDTHRRDPLTTMDISMDGLRAAAVLIAELAERHAGGRWLATGGGGYDILSTVPRAWAHLVAVSAGVDLPGSTPVPASWREEVAALGDLDAPQTMGDGVDVTFRTWVDGFDPDDPVDRAIMTTRRSVFPWHGLDPLTA</sequence>
<dbReference type="CDD" id="cd09994">
    <property type="entry name" value="HDAC_AcuC_like"/>
    <property type="match status" value="1"/>
</dbReference>
<evidence type="ECO:0000256" key="1">
    <source>
        <dbReference type="ARBA" id="ARBA00005101"/>
    </source>
</evidence>
<dbReference type="InterPro" id="IPR003085">
    <property type="entry name" value="AcuC"/>
</dbReference>
<gene>
    <name evidence="6" type="primary">acuC</name>
    <name evidence="6" type="ORF">HALOF300_02585</name>
</gene>
<accession>A0A7M4DKC2</accession>
<keyword evidence="4" id="KW-0006">Acetoin catabolism</keyword>
<dbReference type="PRINTS" id="PR01272">
    <property type="entry name" value="ACUCPROTEIN"/>
</dbReference>
<reference evidence="6 7" key="1">
    <citation type="submission" date="2019-11" db="EMBL/GenBank/DDBJ databases">
        <authorList>
            <person name="Criscuolo A."/>
        </authorList>
    </citation>
    <scope>NUCLEOTIDE SEQUENCE [LARGE SCALE GENOMIC DNA]</scope>
    <source>
        <strain evidence="6">CIP111667</strain>
    </source>
</reference>
<dbReference type="InterPro" id="IPR023696">
    <property type="entry name" value="Ureohydrolase_dom_sf"/>
</dbReference>
<dbReference type="UniPathway" id="UPA00040"/>
<comment type="pathway">
    <text evidence="1">Ketone degradation; acetoin degradation.</text>
</comment>
<dbReference type="PANTHER" id="PTHR10625">
    <property type="entry name" value="HISTONE DEACETYLASE HDAC1-RELATED"/>
    <property type="match status" value="1"/>
</dbReference>
<dbReference type="InterPro" id="IPR000286">
    <property type="entry name" value="HDACs"/>
</dbReference>
<dbReference type="EMBL" id="CACRYJ010000034">
    <property type="protein sequence ID" value="VZO37520.1"/>
    <property type="molecule type" value="Genomic_DNA"/>
</dbReference>
<evidence type="ECO:0000256" key="2">
    <source>
        <dbReference type="ARBA" id="ARBA00005947"/>
    </source>
</evidence>
<evidence type="ECO:0000313" key="6">
    <source>
        <dbReference type="EMBL" id="VZO37520.1"/>
    </source>
</evidence>
<dbReference type="SUPFAM" id="SSF52768">
    <property type="entry name" value="Arginase/deacetylase"/>
    <property type="match status" value="1"/>
</dbReference>
<dbReference type="InterPro" id="IPR023801">
    <property type="entry name" value="His_deacetylse_dom"/>
</dbReference>
<dbReference type="AlphaFoldDB" id="A0A7M4DKC2"/>
<dbReference type="PANTHER" id="PTHR10625:SF10">
    <property type="entry name" value="HISTONE DEACETYLASE HDAC1"/>
    <property type="match status" value="1"/>
</dbReference>
<dbReference type="InterPro" id="IPR037138">
    <property type="entry name" value="His_deacetylse_dom_sf"/>
</dbReference>
<dbReference type="GO" id="GO:0045150">
    <property type="term" value="P:acetoin catabolic process"/>
    <property type="evidence" value="ECO:0007669"/>
    <property type="project" value="UniProtKB-UniPathway"/>
</dbReference>
<evidence type="ECO:0000256" key="3">
    <source>
        <dbReference type="ARBA" id="ARBA00020218"/>
    </source>
</evidence>
<feature type="domain" description="Histone deacetylase" evidence="5">
    <location>
        <begin position="25"/>
        <end position="319"/>
    </location>
</feature>
<dbReference type="Pfam" id="PF00850">
    <property type="entry name" value="Hist_deacetyl"/>
    <property type="match status" value="1"/>
</dbReference>
<dbReference type="RefSeq" id="WP_156741320.1">
    <property type="nucleotide sequence ID" value="NZ_CACRYJ010000034.1"/>
</dbReference>
<evidence type="ECO:0000259" key="5">
    <source>
        <dbReference type="Pfam" id="PF00850"/>
    </source>
</evidence>
<organism evidence="6 7">
    <name type="scientific">Occultella aeris</name>
    <dbReference type="NCBI Taxonomy" id="2761496"/>
    <lineage>
        <taxon>Bacteria</taxon>
        <taxon>Bacillati</taxon>
        <taxon>Actinomycetota</taxon>
        <taxon>Actinomycetes</taxon>
        <taxon>Micrococcales</taxon>
        <taxon>Ruaniaceae</taxon>
        <taxon>Occultella</taxon>
    </lineage>
</organism>
<comment type="similarity">
    <text evidence="2">Belongs to the histone deacetylase family.</text>
</comment>
<comment type="caution">
    <text evidence="6">The sequence shown here is derived from an EMBL/GenBank/DDBJ whole genome shotgun (WGS) entry which is preliminary data.</text>
</comment>
<dbReference type="GO" id="GO:0004407">
    <property type="term" value="F:histone deacetylase activity"/>
    <property type="evidence" value="ECO:0007669"/>
    <property type="project" value="TreeGrafter"/>
</dbReference>
<proteinExistence type="inferred from homology"/>
<dbReference type="PRINTS" id="PR01270">
    <property type="entry name" value="HDASUPER"/>
</dbReference>
<dbReference type="Proteomes" id="UP000419743">
    <property type="component" value="Unassembled WGS sequence"/>
</dbReference>
<dbReference type="GO" id="GO:0040029">
    <property type="term" value="P:epigenetic regulation of gene expression"/>
    <property type="evidence" value="ECO:0007669"/>
    <property type="project" value="TreeGrafter"/>
</dbReference>
<name>A0A7M4DKC2_9MICO</name>
<keyword evidence="7" id="KW-1185">Reference proteome</keyword>
<evidence type="ECO:0000256" key="4">
    <source>
        <dbReference type="ARBA" id="ARBA00022627"/>
    </source>
</evidence>